<dbReference type="KEGG" id="ppsc:EHS13_22150"/>
<name>A0A6B8RNV0_9BACL</name>
<proteinExistence type="predicted"/>
<dbReference type="OrthoDB" id="2629334at2"/>
<protein>
    <recommendedName>
        <fullName evidence="3">DUF2187 domain-containing protein</fullName>
    </recommendedName>
</protein>
<evidence type="ECO:0000313" key="2">
    <source>
        <dbReference type="Proteomes" id="UP000426246"/>
    </source>
</evidence>
<dbReference type="AlphaFoldDB" id="A0A6B8RNV0"/>
<organism evidence="1 2">
    <name type="scientific">Paenibacillus psychroresistens</name>
    <dbReference type="NCBI Taxonomy" id="1778678"/>
    <lineage>
        <taxon>Bacteria</taxon>
        <taxon>Bacillati</taxon>
        <taxon>Bacillota</taxon>
        <taxon>Bacilli</taxon>
        <taxon>Bacillales</taxon>
        <taxon>Paenibacillaceae</taxon>
        <taxon>Paenibacillus</taxon>
    </lineage>
</organism>
<keyword evidence="2" id="KW-1185">Reference proteome</keyword>
<evidence type="ECO:0008006" key="3">
    <source>
        <dbReference type="Google" id="ProtNLM"/>
    </source>
</evidence>
<accession>A0A6B8RNV0</accession>
<reference evidence="2" key="1">
    <citation type="submission" date="2018-11" db="EMBL/GenBank/DDBJ databases">
        <title>Complete genome sequence of Paenibacillus sp. ML311-T8.</title>
        <authorList>
            <person name="Nam Y.-D."/>
            <person name="Kang J."/>
            <person name="Chung W.-H."/>
            <person name="Park Y.S."/>
        </authorList>
    </citation>
    <scope>NUCLEOTIDE SEQUENCE [LARGE SCALE GENOMIC DNA]</scope>
    <source>
        <strain evidence="2">ML311-T8</strain>
    </source>
</reference>
<dbReference type="EMBL" id="CP034235">
    <property type="protein sequence ID" value="QGQ97392.1"/>
    <property type="molecule type" value="Genomic_DNA"/>
</dbReference>
<sequence>MITDEQLNEFREVGTKLRVIRDIDPINDVKGIVVAWDEHSVLIRKQNRKVIKLVRSYTFQPWEQKREEDETNEKMDSGS</sequence>
<evidence type="ECO:0000313" key="1">
    <source>
        <dbReference type="EMBL" id="QGQ97392.1"/>
    </source>
</evidence>
<dbReference type="RefSeq" id="WP_155702495.1">
    <property type="nucleotide sequence ID" value="NZ_CP034235.1"/>
</dbReference>
<dbReference type="Proteomes" id="UP000426246">
    <property type="component" value="Chromosome"/>
</dbReference>
<gene>
    <name evidence="1" type="ORF">EHS13_22150</name>
</gene>